<gene>
    <name evidence="1" type="ORF">I6N95_24645</name>
</gene>
<dbReference type="RefSeq" id="WP_209532483.1">
    <property type="nucleotide sequence ID" value="NZ_JAEEGA010000023.1"/>
</dbReference>
<dbReference type="AlphaFoldDB" id="A0A940SZ97"/>
<name>A0A940SZ97_9ENTE</name>
<comment type="caution">
    <text evidence="1">The sequence shown here is derived from an EMBL/GenBank/DDBJ whole genome shotgun (WGS) entry which is preliminary data.</text>
</comment>
<reference evidence="1" key="1">
    <citation type="submission" date="2020-12" db="EMBL/GenBank/DDBJ databases">
        <title>Vagococcus allomyrinae sp. nov. and Enterococcus lavae sp. nov., isolated from the larvae of Allomyrina dichotoma.</title>
        <authorList>
            <person name="Lee S.D."/>
        </authorList>
    </citation>
    <scope>NUCLEOTIDE SEQUENCE</scope>
    <source>
        <strain evidence="1">BWB3-3</strain>
    </source>
</reference>
<sequence>MLMKQKEFRKLVRSMKHLEYHWAQYKKRFPEQTWGFRYRINIESYIYRDKKALFRSIINIPIIKRVYLSPKTNRQLKQYAKISRLLRTSLKKNKPQKQHKDKTYQIRP</sequence>
<dbReference type="EMBL" id="JAEEGA010000023">
    <property type="protein sequence ID" value="MBP1044203.1"/>
    <property type="molecule type" value="Genomic_DNA"/>
</dbReference>
<evidence type="ECO:0000313" key="1">
    <source>
        <dbReference type="EMBL" id="MBP1044203.1"/>
    </source>
</evidence>
<proteinExistence type="predicted"/>
<protein>
    <submittedName>
        <fullName evidence="1">Uncharacterized protein</fullName>
    </submittedName>
</protein>
<organism evidence="1 2">
    <name type="scientific">Vagococcus allomyrinae</name>
    <dbReference type="NCBI Taxonomy" id="2794353"/>
    <lineage>
        <taxon>Bacteria</taxon>
        <taxon>Bacillati</taxon>
        <taxon>Bacillota</taxon>
        <taxon>Bacilli</taxon>
        <taxon>Lactobacillales</taxon>
        <taxon>Enterococcaceae</taxon>
        <taxon>Vagococcus</taxon>
    </lineage>
</organism>
<accession>A0A940SZ97</accession>
<evidence type="ECO:0000313" key="2">
    <source>
        <dbReference type="Proteomes" id="UP000674938"/>
    </source>
</evidence>
<keyword evidence="2" id="KW-1185">Reference proteome</keyword>
<dbReference type="Proteomes" id="UP000674938">
    <property type="component" value="Unassembled WGS sequence"/>
</dbReference>